<feature type="compositionally biased region" description="Low complexity" evidence="4">
    <location>
        <begin position="717"/>
        <end position="739"/>
    </location>
</feature>
<feature type="compositionally biased region" description="Low complexity" evidence="4">
    <location>
        <begin position="265"/>
        <end position="277"/>
    </location>
</feature>
<sequence>MTILSLLYLSFKSLPLFHTTAEHSKRSSYYTLASCESWTKRTIPIMEPSSTSPPPSSTEAVGVPEEKYNLVKKRLKEMTDKNESLTTDLNQAKKRLRRLAHEKNILLERICQHNENDNVPNIDIEDESMINNEINEGHHLPSLTDDTALIPQHESSKKDLHLLTDDESRLLQPSSMPPLSATLHPSPSDDHMKGHKSIYYQEKPPDKQHLDQLSTPHTPVPSNLRKDPNLPTLPSAILKHPIPLPHHQSQHLQHNPHPHHHNPYHHPSSSLSPPNNNGSTAFISCADYNSHTKQPPMEGTPAVSSPTVSSISSSTSSSSPSSINDTINNNNNSNNSSGSTGHHNPRPIHHQRQHHHHQQQQQRHSPLESGRNCTMVPSSRPKRMRRGNQEPKMRRVQPLDRDSTSGEYILPARVGILTVHSLGRVVPLTTYHNDRYIWPPGFKVSRTYLSMVNAEQNTVYTCTVEENGEQGPRFRVIAEDSPDQPIIANSATGVWTAIVKRANEIRNREHSNSASGPDYYGFTHATIAKMIQDLPGADQCLNYVWQKFGVMHQRTAAGVAAAAQKKLANLEIMGSANKRAPPPAGEGFMLNNNKDELMVLNGTSTSATTMAIDLAPSTIDSAMKVKDEPSMESLPLTTSQPIGTPSRPSISPPPLPLPSTTASSGPSLLTASNNLSPHQNSSSSILPSLATMTSTAAAAAAAVDIQQNEILNTAAPPSTAITTAPSSSSLSPSSSSTATVNSNIQSTSLQHHSLQRHHYHSTTTPSDITAWPTLSR</sequence>
<feature type="signal peptide" evidence="5">
    <location>
        <begin position="1"/>
        <end position="21"/>
    </location>
</feature>
<evidence type="ECO:0000313" key="7">
    <source>
        <dbReference type="EMBL" id="ORZ24176.1"/>
    </source>
</evidence>
<feature type="compositionally biased region" description="Basic residues" evidence="4">
    <location>
        <begin position="343"/>
        <end position="358"/>
    </location>
</feature>
<feature type="domain" description="INO80 complex subunit F" evidence="6">
    <location>
        <begin position="66"/>
        <end position="109"/>
    </location>
</feature>
<dbReference type="Pfam" id="PF24245">
    <property type="entry name" value="INO80F"/>
    <property type="match status" value="1"/>
</dbReference>
<feature type="compositionally biased region" description="Low complexity" evidence="4">
    <location>
        <begin position="658"/>
        <end position="672"/>
    </location>
</feature>
<proteinExistence type="predicted"/>
<organism evidence="7 8">
    <name type="scientific">Absidia repens</name>
    <dbReference type="NCBI Taxonomy" id="90262"/>
    <lineage>
        <taxon>Eukaryota</taxon>
        <taxon>Fungi</taxon>
        <taxon>Fungi incertae sedis</taxon>
        <taxon>Mucoromycota</taxon>
        <taxon>Mucoromycotina</taxon>
        <taxon>Mucoromycetes</taxon>
        <taxon>Mucorales</taxon>
        <taxon>Cunninghamellaceae</taxon>
        <taxon>Absidia</taxon>
    </lineage>
</organism>
<dbReference type="Pfam" id="PF05965">
    <property type="entry name" value="FYRC"/>
    <property type="match status" value="1"/>
</dbReference>
<comment type="subcellular location">
    <subcellularLocation>
        <location evidence="1">Nucleus</location>
    </subcellularLocation>
</comment>
<feature type="region of interest" description="Disordered" evidence="4">
    <location>
        <begin position="170"/>
        <end position="194"/>
    </location>
</feature>
<dbReference type="EMBL" id="MCGE01000002">
    <property type="protein sequence ID" value="ORZ24176.1"/>
    <property type="molecule type" value="Genomic_DNA"/>
</dbReference>
<feature type="compositionally biased region" description="Low complexity" evidence="4">
    <location>
        <begin position="303"/>
        <end position="341"/>
    </location>
</feature>
<dbReference type="Proteomes" id="UP000193560">
    <property type="component" value="Unassembled WGS sequence"/>
</dbReference>
<accession>A0A1X2IXV7</accession>
<dbReference type="STRING" id="90262.A0A1X2IXV7"/>
<feature type="compositionally biased region" description="Polar residues" evidence="4">
    <location>
        <begin position="278"/>
        <end position="293"/>
    </location>
</feature>
<dbReference type="InterPro" id="IPR003889">
    <property type="entry name" value="FYrich_C"/>
</dbReference>
<evidence type="ECO:0000256" key="3">
    <source>
        <dbReference type="SAM" id="Coils"/>
    </source>
</evidence>
<dbReference type="InterPro" id="IPR003888">
    <property type="entry name" value="FYrich_N"/>
</dbReference>
<feature type="region of interest" description="Disordered" evidence="4">
    <location>
        <begin position="627"/>
        <end position="684"/>
    </location>
</feature>
<gene>
    <name evidence="7" type="ORF">BCR42DRAFT_446144</name>
</gene>
<feature type="region of interest" description="Disordered" evidence="4">
    <location>
        <begin position="207"/>
        <end position="404"/>
    </location>
</feature>
<keyword evidence="3" id="KW-0175">Coiled coil</keyword>
<name>A0A1X2IXV7_9FUNG</name>
<dbReference type="PANTHER" id="PTHR22715:SF0">
    <property type="entry name" value="TRANSFORMING GROWTH FACTOR BETA REGULATOR 1"/>
    <property type="match status" value="1"/>
</dbReference>
<dbReference type="PANTHER" id="PTHR22715">
    <property type="entry name" value="TRANSFORMING GROWTH FACTOR BETA REGULATED GENE 1"/>
    <property type="match status" value="1"/>
</dbReference>
<feature type="coiled-coil region" evidence="3">
    <location>
        <begin position="68"/>
        <end position="109"/>
    </location>
</feature>
<evidence type="ECO:0000256" key="2">
    <source>
        <dbReference type="ARBA" id="ARBA00023242"/>
    </source>
</evidence>
<feature type="compositionally biased region" description="Polar residues" evidence="4">
    <location>
        <begin position="761"/>
        <end position="776"/>
    </location>
</feature>
<comment type="caution">
    <text evidence="7">The sequence shown here is derived from an EMBL/GenBank/DDBJ whole genome shotgun (WGS) entry which is preliminary data.</text>
</comment>
<dbReference type="Gene3D" id="3.30.160.360">
    <property type="match status" value="1"/>
</dbReference>
<evidence type="ECO:0000256" key="1">
    <source>
        <dbReference type="ARBA" id="ARBA00004123"/>
    </source>
</evidence>
<feature type="compositionally biased region" description="Basic and acidic residues" evidence="4">
    <location>
        <begin position="387"/>
        <end position="404"/>
    </location>
</feature>
<reference evidence="7 8" key="1">
    <citation type="submission" date="2016-07" db="EMBL/GenBank/DDBJ databases">
        <title>Pervasive Adenine N6-methylation of Active Genes in Fungi.</title>
        <authorList>
            <consortium name="DOE Joint Genome Institute"/>
            <person name="Mondo S.J."/>
            <person name="Dannebaum R.O."/>
            <person name="Kuo R.C."/>
            <person name="Labutti K."/>
            <person name="Haridas S."/>
            <person name="Kuo A."/>
            <person name="Salamov A."/>
            <person name="Ahrendt S.R."/>
            <person name="Lipzen A."/>
            <person name="Sullivan W."/>
            <person name="Andreopoulos W.B."/>
            <person name="Clum A."/>
            <person name="Lindquist E."/>
            <person name="Daum C."/>
            <person name="Ramamoorthy G.K."/>
            <person name="Gryganskyi A."/>
            <person name="Culley D."/>
            <person name="Magnuson J.K."/>
            <person name="James T.Y."/>
            <person name="O'Malley M.A."/>
            <person name="Stajich J.E."/>
            <person name="Spatafora J.W."/>
            <person name="Visel A."/>
            <person name="Grigoriev I.V."/>
        </authorList>
    </citation>
    <scope>NUCLEOTIDE SEQUENCE [LARGE SCALE GENOMIC DNA]</scope>
    <source>
        <strain evidence="7 8">NRRL 1336</strain>
    </source>
</reference>
<evidence type="ECO:0000256" key="5">
    <source>
        <dbReference type="SAM" id="SignalP"/>
    </source>
</evidence>
<dbReference type="OrthoDB" id="285793at2759"/>
<feature type="region of interest" description="Disordered" evidence="4">
    <location>
        <begin position="717"/>
        <end position="776"/>
    </location>
</feature>
<dbReference type="SMART" id="SM00542">
    <property type="entry name" value="FYRC"/>
    <property type="match status" value="1"/>
</dbReference>
<dbReference type="GO" id="GO:0005634">
    <property type="term" value="C:nucleus"/>
    <property type="evidence" value="ECO:0007669"/>
    <property type="project" value="UniProtKB-SubCell"/>
</dbReference>
<feature type="compositionally biased region" description="Polar residues" evidence="4">
    <location>
        <begin position="211"/>
        <end position="221"/>
    </location>
</feature>
<feature type="compositionally biased region" description="Basic residues" evidence="4">
    <location>
        <begin position="254"/>
        <end position="264"/>
    </location>
</feature>
<dbReference type="PROSITE" id="PS51543">
    <property type="entry name" value="FYRC"/>
    <property type="match status" value="1"/>
</dbReference>
<feature type="chain" id="PRO_5012869011" evidence="5">
    <location>
        <begin position="22"/>
        <end position="776"/>
    </location>
</feature>
<dbReference type="PROSITE" id="PS51542">
    <property type="entry name" value="FYRN"/>
    <property type="match status" value="1"/>
</dbReference>
<dbReference type="AlphaFoldDB" id="A0A1X2IXV7"/>
<keyword evidence="5" id="KW-0732">Signal</keyword>
<dbReference type="GO" id="GO:0051726">
    <property type="term" value="P:regulation of cell cycle"/>
    <property type="evidence" value="ECO:0007669"/>
    <property type="project" value="TreeGrafter"/>
</dbReference>
<feature type="compositionally biased region" description="Polar residues" evidence="4">
    <location>
        <begin position="740"/>
        <end position="752"/>
    </location>
</feature>
<feature type="compositionally biased region" description="Polar residues" evidence="4">
    <location>
        <begin position="673"/>
        <end position="684"/>
    </location>
</feature>
<evidence type="ECO:0000313" key="8">
    <source>
        <dbReference type="Proteomes" id="UP000193560"/>
    </source>
</evidence>
<keyword evidence="2" id="KW-0539">Nucleus</keyword>
<dbReference type="InterPro" id="IPR040092">
    <property type="entry name" value="TBRG1"/>
</dbReference>
<dbReference type="SMART" id="SM00541">
    <property type="entry name" value="FYRN"/>
    <property type="match status" value="1"/>
</dbReference>
<dbReference type="Pfam" id="PF05964">
    <property type="entry name" value="FYRN"/>
    <property type="match status" value="1"/>
</dbReference>
<evidence type="ECO:0000259" key="6">
    <source>
        <dbReference type="Pfam" id="PF24245"/>
    </source>
</evidence>
<dbReference type="InterPro" id="IPR056513">
    <property type="entry name" value="INO80F"/>
</dbReference>
<evidence type="ECO:0000256" key="4">
    <source>
        <dbReference type="SAM" id="MobiDB-lite"/>
    </source>
</evidence>
<keyword evidence="8" id="KW-1185">Reference proteome</keyword>
<protein>
    <submittedName>
        <fullName evidence="7">F/Y rich C-terminus-domain-containing protein</fullName>
    </submittedName>
</protein>